<comment type="caution">
    <text evidence="2">The sequence shown here is derived from an EMBL/GenBank/DDBJ whole genome shotgun (WGS) entry which is preliminary data.</text>
</comment>
<dbReference type="PANTHER" id="PTHR21310:SF48">
    <property type="entry name" value="AMINOGLYCOSIDE PHOSPHOTRANSFERASE DOMAIN-CONTAINING PROTEIN"/>
    <property type="match status" value="1"/>
</dbReference>
<keyword evidence="2" id="KW-0418">Kinase</keyword>
<dbReference type="EMBL" id="JAGMVJ010000009">
    <property type="protein sequence ID" value="KAH7087680.1"/>
    <property type="molecule type" value="Genomic_DNA"/>
</dbReference>
<dbReference type="OrthoDB" id="4177236at2759"/>
<reference evidence="2" key="1">
    <citation type="journal article" date="2021" name="Nat. Commun.">
        <title>Genetic determinants of endophytism in the Arabidopsis root mycobiome.</title>
        <authorList>
            <person name="Mesny F."/>
            <person name="Miyauchi S."/>
            <person name="Thiergart T."/>
            <person name="Pickel B."/>
            <person name="Atanasova L."/>
            <person name="Karlsson M."/>
            <person name="Huettel B."/>
            <person name="Barry K.W."/>
            <person name="Haridas S."/>
            <person name="Chen C."/>
            <person name="Bauer D."/>
            <person name="Andreopoulos W."/>
            <person name="Pangilinan J."/>
            <person name="LaButti K."/>
            <person name="Riley R."/>
            <person name="Lipzen A."/>
            <person name="Clum A."/>
            <person name="Drula E."/>
            <person name="Henrissat B."/>
            <person name="Kohler A."/>
            <person name="Grigoriev I.V."/>
            <person name="Martin F.M."/>
            <person name="Hacquard S."/>
        </authorList>
    </citation>
    <scope>NUCLEOTIDE SEQUENCE</scope>
    <source>
        <strain evidence="2">MPI-SDFR-AT-0120</strain>
    </source>
</reference>
<dbReference type="InterPro" id="IPR011009">
    <property type="entry name" value="Kinase-like_dom_sf"/>
</dbReference>
<proteinExistence type="predicted"/>
<dbReference type="CDD" id="cd05120">
    <property type="entry name" value="APH_ChoK_like"/>
    <property type="match status" value="1"/>
</dbReference>
<accession>A0A8K0R4V6</accession>
<dbReference type="Pfam" id="PF01636">
    <property type="entry name" value="APH"/>
    <property type="match status" value="1"/>
</dbReference>
<dbReference type="AlphaFoldDB" id="A0A8K0R4V6"/>
<protein>
    <submittedName>
        <fullName evidence="2">Kinase-like domain-containing protein</fullName>
    </submittedName>
</protein>
<name>A0A8K0R4V6_9PLEO</name>
<gene>
    <name evidence="2" type="ORF">FB567DRAFT_351413</name>
</gene>
<dbReference type="SUPFAM" id="SSF56112">
    <property type="entry name" value="Protein kinase-like (PK-like)"/>
    <property type="match status" value="1"/>
</dbReference>
<dbReference type="InterPro" id="IPR002575">
    <property type="entry name" value="Aminoglycoside_PTrfase"/>
</dbReference>
<dbReference type="PANTHER" id="PTHR21310">
    <property type="entry name" value="AMINOGLYCOSIDE PHOSPHOTRANSFERASE-RELATED-RELATED"/>
    <property type="match status" value="1"/>
</dbReference>
<evidence type="ECO:0000259" key="1">
    <source>
        <dbReference type="Pfam" id="PF01636"/>
    </source>
</evidence>
<dbReference type="Proteomes" id="UP000813461">
    <property type="component" value="Unassembled WGS sequence"/>
</dbReference>
<evidence type="ECO:0000313" key="2">
    <source>
        <dbReference type="EMBL" id="KAH7087680.1"/>
    </source>
</evidence>
<organism evidence="2 3">
    <name type="scientific">Paraphoma chrysanthemicola</name>
    <dbReference type="NCBI Taxonomy" id="798071"/>
    <lineage>
        <taxon>Eukaryota</taxon>
        <taxon>Fungi</taxon>
        <taxon>Dikarya</taxon>
        <taxon>Ascomycota</taxon>
        <taxon>Pezizomycotina</taxon>
        <taxon>Dothideomycetes</taxon>
        <taxon>Pleosporomycetidae</taxon>
        <taxon>Pleosporales</taxon>
        <taxon>Pleosporineae</taxon>
        <taxon>Phaeosphaeriaceae</taxon>
        <taxon>Paraphoma</taxon>
    </lineage>
</organism>
<evidence type="ECO:0000313" key="3">
    <source>
        <dbReference type="Proteomes" id="UP000813461"/>
    </source>
</evidence>
<keyword evidence="2" id="KW-0808">Transferase</keyword>
<sequence length="269" mass="30959">MASCSLPYTMDVVHLPASIPTVHEIESAVEIFSDTTGRKVVGKTMVFLAQTTLIPLPRVYARFQNSARDTTYIVMERIKGSSLDLEWPRMDVATKEAVATQLRNVFREMRKLGFPGGYCSVDHGGLPDGLFWTADPSNPFARPFDSEAKLNEAVIQKYVENGLSKHKASYYTRTFAVVFQNHEPTFSHADFQRNNILMREREAQSDGANPELVLIDWEFAGWYPSYWDYARAIFACGRWEDDWADWVDKVLEPFRNEYAWMGILREMWS</sequence>
<dbReference type="InterPro" id="IPR051678">
    <property type="entry name" value="AGP_Transferase"/>
</dbReference>
<dbReference type="GO" id="GO:0016301">
    <property type="term" value="F:kinase activity"/>
    <property type="evidence" value="ECO:0007669"/>
    <property type="project" value="UniProtKB-KW"/>
</dbReference>
<dbReference type="Gene3D" id="3.90.1200.10">
    <property type="match status" value="1"/>
</dbReference>
<feature type="domain" description="Aminoglycoside phosphotransferase" evidence="1">
    <location>
        <begin position="45"/>
        <end position="244"/>
    </location>
</feature>
<keyword evidence="3" id="KW-1185">Reference proteome</keyword>